<sequence>MFLSNLLGASSRRKSSLRKGRSHAGQPSMSPSPSPSSPSSSSSPSPSPSLLTSPLQSHSPSQSSEQSQPQPLLPRPPRPSHTGEASSRSEYIVDESQLEPVAPLPSHVLALNNDLDSLSSLFPDIQVEVFREMLSNFSDESKLFVITDMLLKNPASYVKGRHRTIDQQNDRKSLVSKTETFRAPAYKAAVRALALQEFKGLSRSAISAVLSESNYSYLDARPTLVNLSSKSWKFAISSLLFGRKPVTSSEAERHPLIVWRTLAGGRAVPAVKATGNAELDRELFEELILPLRVRESDAREKADRALALAMQTEEAEACEAMYECACCYTDCVFEETTTCNAEGHMVCFRCVQHSITEAVFGQGWQRSIQKDTGTLRCLAVSSSDCEGCISSEQIQRAVGGVEKGAEILEKLDQRLAEHGLLSSGLPLIRCPFCSYAEVDDLYMPDNVRPPRVRWSGIPNVILIVTTAMFSPASPFLAILGLTCSILSLSASFRRFVSQQFAAAINRYQRRRRGLKFVCQNPNCGRSSCMSCSKAWVDIHLCHESSLIALRTQVEQAMSMAIKRVCPRCNTSFVKMEGCNKLTCPCGYKMCYVCRKDIGASNEGYQHFCQHFRPEGDGRQCRDCNKCNLWEAENTDAILRKAKTDAERRWKETERRELSNAEKAYLASGAGGLGVTGEDGALGSILPGGRIPSMEEICDFIVERFII</sequence>
<dbReference type="AlphaFoldDB" id="A0A1S7UI91"/>
<feature type="domain" description="RING-type" evidence="9">
    <location>
        <begin position="320"/>
        <end position="614"/>
    </location>
</feature>
<dbReference type="PANTHER" id="PTHR22770:SF42">
    <property type="entry name" value="FINGER PROTEIN (ZIN), PUTATIVE (AFU_ORTHOLOGUE AFUA_4G03910)-RELATED"/>
    <property type="match status" value="1"/>
</dbReference>
<dbReference type="EMBL" id="DF977446">
    <property type="protein sequence ID" value="GAP82595.1"/>
    <property type="molecule type" value="Genomic_DNA"/>
</dbReference>
<dbReference type="SUPFAM" id="SSF57850">
    <property type="entry name" value="RING/U-box"/>
    <property type="match status" value="1"/>
</dbReference>
<evidence type="ECO:0000313" key="11">
    <source>
        <dbReference type="Proteomes" id="UP000054516"/>
    </source>
</evidence>
<evidence type="ECO:0000256" key="5">
    <source>
        <dbReference type="ARBA" id="ARBA00022771"/>
    </source>
</evidence>
<keyword evidence="7" id="KW-0862">Zinc</keyword>
<dbReference type="InterPro" id="IPR058758">
    <property type="entry name" value="UBA_RNF216"/>
</dbReference>
<evidence type="ECO:0000256" key="3">
    <source>
        <dbReference type="ARBA" id="ARBA00022723"/>
    </source>
</evidence>
<evidence type="ECO:0000256" key="1">
    <source>
        <dbReference type="ARBA" id="ARBA00004906"/>
    </source>
</evidence>
<dbReference type="Proteomes" id="UP000054516">
    <property type="component" value="Unassembled WGS sequence"/>
</dbReference>
<comment type="pathway">
    <text evidence="1">Protein modification; protein ubiquitination.</text>
</comment>
<evidence type="ECO:0000256" key="2">
    <source>
        <dbReference type="ARBA" id="ARBA00022679"/>
    </source>
</evidence>
<proteinExistence type="predicted"/>
<evidence type="ECO:0000256" key="8">
    <source>
        <dbReference type="SAM" id="MobiDB-lite"/>
    </source>
</evidence>
<feature type="compositionally biased region" description="Basic residues" evidence="8">
    <location>
        <begin position="11"/>
        <end position="22"/>
    </location>
</feature>
<protein>
    <submittedName>
        <fullName evidence="10">Putative ring finger protein</fullName>
    </submittedName>
</protein>
<keyword evidence="11" id="KW-1185">Reference proteome</keyword>
<keyword evidence="4" id="KW-0677">Repeat</keyword>
<dbReference type="CDD" id="cd16630">
    <property type="entry name" value="RING-HC_RBR_RNF216"/>
    <property type="match status" value="1"/>
</dbReference>
<feature type="region of interest" description="Disordered" evidence="8">
    <location>
        <begin position="1"/>
        <end position="90"/>
    </location>
</feature>
<dbReference type="PROSITE" id="PS51873">
    <property type="entry name" value="TRIAD"/>
    <property type="match status" value="1"/>
</dbReference>
<dbReference type="GO" id="GO:0016740">
    <property type="term" value="F:transferase activity"/>
    <property type="evidence" value="ECO:0007669"/>
    <property type="project" value="UniProtKB-KW"/>
</dbReference>
<reference evidence="10" key="1">
    <citation type="submission" date="2016-03" db="EMBL/GenBank/DDBJ databases">
        <title>Draft genome sequence of Rosellinia necatrix.</title>
        <authorList>
            <person name="Kanematsu S."/>
        </authorList>
    </citation>
    <scope>NUCLEOTIDE SEQUENCE [LARGE SCALE GENOMIC DNA]</scope>
    <source>
        <strain evidence="10">W97</strain>
    </source>
</reference>
<evidence type="ECO:0000313" key="10">
    <source>
        <dbReference type="EMBL" id="GAP82595.1"/>
    </source>
</evidence>
<evidence type="ECO:0000256" key="7">
    <source>
        <dbReference type="ARBA" id="ARBA00022833"/>
    </source>
</evidence>
<keyword evidence="3" id="KW-0479">Metal-binding</keyword>
<feature type="compositionally biased region" description="Low complexity" evidence="8">
    <location>
        <begin position="1"/>
        <end position="10"/>
    </location>
</feature>
<dbReference type="PANTHER" id="PTHR22770">
    <property type="entry name" value="UBIQUITIN CONJUGATING ENZYME 7 INTERACTING PROTEIN-RELATED"/>
    <property type="match status" value="1"/>
</dbReference>
<dbReference type="InterPro" id="IPR047546">
    <property type="entry name" value="Rcat_RBR_RNF216"/>
</dbReference>
<evidence type="ECO:0000259" key="9">
    <source>
        <dbReference type="PROSITE" id="PS51873"/>
    </source>
</evidence>
<dbReference type="OMA" id="IQIEVFR"/>
<dbReference type="Gene3D" id="1.20.120.1750">
    <property type="match status" value="1"/>
</dbReference>
<dbReference type="CDD" id="cd20353">
    <property type="entry name" value="Rcat_RBR_RNF216"/>
    <property type="match status" value="1"/>
</dbReference>
<dbReference type="Pfam" id="PF26200">
    <property type="entry name" value="Rcat_RNF216"/>
    <property type="match status" value="1"/>
</dbReference>
<dbReference type="InterPro" id="IPR051628">
    <property type="entry name" value="LUBAC_E3_Ligases"/>
</dbReference>
<dbReference type="STRING" id="77044.A0A1S7UI91"/>
<evidence type="ECO:0000256" key="6">
    <source>
        <dbReference type="ARBA" id="ARBA00022786"/>
    </source>
</evidence>
<organism evidence="10">
    <name type="scientific">Rosellinia necatrix</name>
    <name type="common">White root-rot fungus</name>
    <dbReference type="NCBI Taxonomy" id="77044"/>
    <lineage>
        <taxon>Eukaryota</taxon>
        <taxon>Fungi</taxon>
        <taxon>Dikarya</taxon>
        <taxon>Ascomycota</taxon>
        <taxon>Pezizomycotina</taxon>
        <taxon>Sordariomycetes</taxon>
        <taxon>Xylariomycetidae</taxon>
        <taxon>Xylariales</taxon>
        <taxon>Xylariaceae</taxon>
        <taxon>Rosellinia</taxon>
    </lineage>
</organism>
<evidence type="ECO:0000256" key="4">
    <source>
        <dbReference type="ARBA" id="ARBA00022737"/>
    </source>
</evidence>
<accession>A0A1S7UI91</accession>
<dbReference type="OrthoDB" id="10009520at2759"/>
<keyword evidence="2" id="KW-0808">Transferase</keyword>
<dbReference type="InterPro" id="IPR044066">
    <property type="entry name" value="TRIAD_supradom"/>
</dbReference>
<name>A0A1S7UI91_ROSNE</name>
<gene>
    <name evidence="10" type="ORF">SAMD00023353_0101320</name>
</gene>
<dbReference type="GO" id="GO:0008270">
    <property type="term" value="F:zinc ion binding"/>
    <property type="evidence" value="ECO:0007669"/>
    <property type="project" value="UniProtKB-KW"/>
</dbReference>
<keyword evidence="5" id="KW-0863">Zinc-finger</keyword>
<keyword evidence="6" id="KW-0833">Ubl conjugation pathway</keyword>
<dbReference type="Pfam" id="PF26191">
    <property type="entry name" value="RING-HC_RBR_RNF216"/>
    <property type="match status" value="1"/>
</dbReference>
<feature type="compositionally biased region" description="Low complexity" evidence="8">
    <location>
        <begin position="37"/>
        <end position="70"/>
    </location>
</feature>
<dbReference type="Pfam" id="PF26112">
    <property type="entry name" value="UBA_RNF216"/>
    <property type="match status" value="1"/>
</dbReference>
<dbReference type="InterPro" id="IPR047544">
    <property type="entry name" value="RING-HC_RBR_RNF216"/>
</dbReference>